<protein>
    <submittedName>
        <fullName evidence="1">Uncharacterized protein</fullName>
    </submittedName>
</protein>
<evidence type="ECO:0000313" key="2">
    <source>
        <dbReference type="Proteomes" id="UP001054945"/>
    </source>
</evidence>
<dbReference type="EMBL" id="BPLR01005227">
    <property type="protein sequence ID" value="GIY00812.1"/>
    <property type="molecule type" value="Genomic_DNA"/>
</dbReference>
<reference evidence="1 2" key="1">
    <citation type="submission" date="2021-06" db="EMBL/GenBank/DDBJ databases">
        <title>Caerostris extrusa draft genome.</title>
        <authorList>
            <person name="Kono N."/>
            <person name="Arakawa K."/>
        </authorList>
    </citation>
    <scope>NUCLEOTIDE SEQUENCE [LARGE SCALE GENOMIC DNA]</scope>
</reference>
<comment type="caution">
    <text evidence="1">The sequence shown here is derived from an EMBL/GenBank/DDBJ whole genome shotgun (WGS) entry which is preliminary data.</text>
</comment>
<sequence>MTRSILCEQYEPLQPSSGGETRTNLRHLRSPNGYEFCPLGKSADLRLALGNANEGFPLLQFICSNNLFKDR</sequence>
<name>A0AAV4PY36_CAEEX</name>
<proteinExistence type="predicted"/>
<dbReference type="Proteomes" id="UP001054945">
    <property type="component" value="Unassembled WGS sequence"/>
</dbReference>
<keyword evidence="2" id="KW-1185">Reference proteome</keyword>
<gene>
    <name evidence="1" type="ORF">CEXT_587761</name>
</gene>
<dbReference type="AlphaFoldDB" id="A0AAV4PY36"/>
<organism evidence="1 2">
    <name type="scientific">Caerostris extrusa</name>
    <name type="common">Bark spider</name>
    <name type="synonym">Caerostris bankana</name>
    <dbReference type="NCBI Taxonomy" id="172846"/>
    <lineage>
        <taxon>Eukaryota</taxon>
        <taxon>Metazoa</taxon>
        <taxon>Ecdysozoa</taxon>
        <taxon>Arthropoda</taxon>
        <taxon>Chelicerata</taxon>
        <taxon>Arachnida</taxon>
        <taxon>Araneae</taxon>
        <taxon>Araneomorphae</taxon>
        <taxon>Entelegynae</taxon>
        <taxon>Araneoidea</taxon>
        <taxon>Araneidae</taxon>
        <taxon>Caerostris</taxon>
    </lineage>
</organism>
<accession>A0AAV4PY36</accession>
<evidence type="ECO:0000313" key="1">
    <source>
        <dbReference type="EMBL" id="GIY00812.1"/>
    </source>
</evidence>